<reference evidence="5 6" key="1">
    <citation type="submission" date="2017-09" db="EMBL/GenBank/DDBJ databases">
        <title>SPAdes assembly of the Mesoplasma lactucae genome.</title>
        <authorList>
            <person name="Knight T.F."/>
            <person name="Rubinstein R."/>
            <person name="Citino T."/>
        </authorList>
    </citation>
    <scope>NUCLEOTIDE SEQUENCE [LARGE SCALE GENOMIC DNA]</scope>
    <source>
        <strain evidence="5 6">831-C4</strain>
    </source>
</reference>
<dbReference type="PANTHER" id="PTHR13799:SF14">
    <property type="entry name" value="GTP CYCLOHYDROLASE 1 TYPE 2 HOMOLOG"/>
    <property type="match status" value="1"/>
</dbReference>
<feature type="binding site" evidence="4">
    <location>
        <position position="70"/>
    </location>
    <ligand>
        <name>a divalent metal cation</name>
        <dbReference type="ChEBI" id="CHEBI:60240"/>
        <label>1</label>
    </ligand>
</feature>
<evidence type="ECO:0000256" key="1">
    <source>
        <dbReference type="ARBA" id="ARBA00006964"/>
    </source>
</evidence>
<dbReference type="RefSeq" id="WP_096862645.1">
    <property type="nucleotide sequence ID" value="NZ_CP023668.1"/>
</dbReference>
<sequence>METAKLIKYLEKKFSPKLAADWDNVGVQLFSKTNPDLTADINKVLVCLDVTNSIVDFACENNYQMIISRHPLVFNELSQEKKTKKQLFKKLEENNIVVFSIHTNYDASPNQGLLEIIDKVMPILKNKRFGSDKEGYSIRLKNSYRLNDFISNLELIFKKANVQVNEQMLNQTDINEFDIISGSGASSLIEEKTTNTIFITGEAKWNELVYAADNNIAMVLLGHYMEEYFVPQIVDLLRNSFSDMTIDGFDIGNKILNYKEVK</sequence>
<dbReference type="AlphaFoldDB" id="A0A291IRN3"/>
<dbReference type="EMBL" id="CP023668">
    <property type="protein sequence ID" value="ATG97357.1"/>
    <property type="molecule type" value="Genomic_DNA"/>
</dbReference>
<dbReference type="InterPro" id="IPR002678">
    <property type="entry name" value="DUF34/NIF3"/>
</dbReference>
<evidence type="ECO:0000256" key="2">
    <source>
        <dbReference type="ARBA" id="ARBA00022112"/>
    </source>
</evidence>
<dbReference type="OrthoDB" id="9792792at2"/>
<dbReference type="Gene3D" id="3.40.1390.30">
    <property type="entry name" value="NIF3 (NGG1p interacting factor 3)-like"/>
    <property type="match status" value="2"/>
</dbReference>
<dbReference type="GO" id="GO:0005737">
    <property type="term" value="C:cytoplasm"/>
    <property type="evidence" value="ECO:0007669"/>
    <property type="project" value="TreeGrafter"/>
</dbReference>
<keyword evidence="3 4" id="KW-0479">Metal-binding</keyword>
<feature type="binding site" evidence="4">
    <location>
        <position position="106"/>
    </location>
    <ligand>
        <name>a divalent metal cation</name>
        <dbReference type="ChEBI" id="CHEBI:60240"/>
        <label>1</label>
    </ligand>
</feature>
<dbReference type="GO" id="GO:0046872">
    <property type="term" value="F:metal ion binding"/>
    <property type="evidence" value="ECO:0007669"/>
    <property type="project" value="UniProtKB-KW"/>
</dbReference>
<organism evidence="5 6">
    <name type="scientific">Mesoplasma lactucae ATCC 49193</name>
    <dbReference type="NCBI Taxonomy" id="81460"/>
    <lineage>
        <taxon>Bacteria</taxon>
        <taxon>Bacillati</taxon>
        <taxon>Mycoplasmatota</taxon>
        <taxon>Mollicutes</taxon>
        <taxon>Entomoplasmatales</taxon>
        <taxon>Entomoplasmataceae</taxon>
        <taxon>Mesoplasma</taxon>
    </lineage>
</organism>
<evidence type="ECO:0000256" key="4">
    <source>
        <dbReference type="PIRSR" id="PIRSR602678-1"/>
    </source>
</evidence>
<gene>
    <name evidence="5" type="ORF">CP520_01115</name>
</gene>
<protein>
    <recommendedName>
        <fullName evidence="2">GTP cyclohydrolase 1 type 2 homolog</fullName>
    </recommendedName>
</protein>
<dbReference type="KEGG" id="mlac:CP520_01115"/>
<evidence type="ECO:0000256" key="3">
    <source>
        <dbReference type="ARBA" id="ARBA00022723"/>
    </source>
</evidence>
<dbReference type="SUPFAM" id="SSF102705">
    <property type="entry name" value="NIF3 (NGG1p interacting factor 3)-like"/>
    <property type="match status" value="1"/>
</dbReference>
<dbReference type="Proteomes" id="UP000232227">
    <property type="component" value="Chromosome"/>
</dbReference>
<proteinExistence type="inferred from homology"/>
<accession>A0A291IRN3</accession>
<evidence type="ECO:0000313" key="5">
    <source>
        <dbReference type="EMBL" id="ATG97357.1"/>
    </source>
</evidence>
<dbReference type="FunFam" id="3.40.1390.30:FF:000001">
    <property type="entry name" value="GTP cyclohydrolase 1 type 2"/>
    <property type="match status" value="1"/>
</dbReference>
<feature type="binding site" evidence="4">
    <location>
        <position position="223"/>
    </location>
    <ligand>
        <name>a divalent metal cation</name>
        <dbReference type="ChEBI" id="CHEBI:60240"/>
        <label>1</label>
    </ligand>
</feature>
<keyword evidence="6" id="KW-1185">Reference proteome</keyword>
<dbReference type="Pfam" id="PF01784">
    <property type="entry name" value="DUF34_NIF3"/>
    <property type="match status" value="1"/>
</dbReference>
<dbReference type="PANTHER" id="PTHR13799">
    <property type="entry name" value="NGG1 INTERACTING FACTOR 3"/>
    <property type="match status" value="1"/>
</dbReference>
<dbReference type="InterPro" id="IPR036069">
    <property type="entry name" value="DUF34/NIF3_sf"/>
</dbReference>
<comment type="similarity">
    <text evidence="1">Belongs to the GTP cyclohydrolase I type 2/NIF3 family.</text>
</comment>
<feature type="binding site" evidence="4">
    <location>
        <position position="226"/>
    </location>
    <ligand>
        <name>a divalent metal cation</name>
        <dbReference type="ChEBI" id="CHEBI:60240"/>
        <label>1</label>
    </ligand>
</feature>
<name>A0A291IRN3_9MOLU</name>
<evidence type="ECO:0000313" key="6">
    <source>
        <dbReference type="Proteomes" id="UP000232227"/>
    </source>
</evidence>